<accession>A0A494WJA6</accession>
<dbReference type="Pfam" id="PF13350">
    <property type="entry name" value="Y_phosphatase3"/>
    <property type="match status" value="1"/>
</dbReference>
<dbReference type="EC" id="3.1.3.48" evidence="2"/>
<evidence type="ECO:0000256" key="1">
    <source>
        <dbReference type="ARBA" id="ARBA00009580"/>
    </source>
</evidence>
<dbReference type="InterPro" id="IPR026893">
    <property type="entry name" value="Tyr/Ser_Pase_IphP-type"/>
</dbReference>
<dbReference type="Gene3D" id="3.90.190.10">
    <property type="entry name" value="Protein tyrosine phosphatase superfamily"/>
    <property type="match status" value="1"/>
</dbReference>
<keyword evidence="2" id="KW-0378">Hydrolase</keyword>
<dbReference type="AlphaFoldDB" id="A0A494WJA6"/>
<evidence type="ECO:0000313" key="2">
    <source>
        <dbReference type="EMBL" id="QBF74184.1"/>
    </source>
</evidence>
<protein>
    <submittedName>
        <fullName evidence="2">Tyrosine-protein phosphatase</fullName>
        <ecNumber evidence="2">3.1.3.48</ecNumber>
    </submittedName>
</protein>
<name>A0A494WJA6_CLOS5</name>
<dbReference type="OrthoDB" id="9815473at2"/>
<dbReference type="GO" id="GO:0004725">
    <property type="term" value="F:protein tyrosine phosphatase activity"/>
    <property type="evidence" value="ECO:0007669"/>
    <property type="project" value="UniProtKB-EC"/>
</dbReference>
<proteinExistence type="inferred from homology"/>
<dbReference type="PANTHER" id="PTHR31126:SF1">
    <property type="entry name" value="TYROSINE SPECIFIC PROTEIN PHOSPHATASES DOMAIN-CONTAINING PROTEIN"/>
    <property type="match status" value="1"/>
</dbReference>
<reference evidence="2 3" key="1">
    <citation type="journal article" date="2019" name="Appl. Environ. Microbiol.">
        <title>Clostridium scindens ATCC 35704: integration of nutritional requirements, the complete genome sequence, and global transcriptional responses to bile acids.</title>
        <authorList>
            <person name="Devendran S."/>
            <person name="Shrestha R."/>
            <person name="Alves J.M.P."/>
            <person name="Wolf P.G."/>
            <person name="Ly L."/>
            <person name="Hernandez A.G."/>
            <person name="Mendez-Garcia C."/>
            <person name="Inboden A."/>
            <person name="Wiley J."/>
            <person name="Paul O."/>
            <person name="Allen A."/>
            <person name="Springer E."/>
            <person name="Wright C.L."/>
            <person name="Fields C.J."/>
            <person name="Daniel S.L."/>
            <person name="Ridlon J.M."/>
        </authorList>
    </citation>
    <scope>NUCLEOTIDE SEQUENCE [LARGE SCALE GENOMIC DNA]</scope>
    <source>
        <strain evidence="2 3">ATCC 35704</strain>
    </source>
</reference>
<dbReference type="GeneID" id="62695799"/>
<dbReference type="InterPro" id="IPR029021">
    <property type="entry name" value="Prot-tyrosine_phosphatase-like"/>
</dbReference>
<comment type="similarity">
    <text evidence="1">Belongs to the protein-tyrosine phosphatase family.</text>
</comment>
<dbReference type="PANTHER" id="PTHR31126">
    <property type="entry name" value="TYROSINE-PROTEIN PHOSPHATASE"/>
    <property type="match status" value="1"/>
</dbReference>
<evidence type="ECO:0000313" key="3">
    <source>
        <dbReference type="Proteomes" id="UP000289664"/>
    </source>
</evidence>
<dbReference type="RefSeq" id="WP_039910106.1">
    <property type="nucleotide sequence ID" value="NZ_CP036170.1"/>
</dbReference>
<dbReference type="EMBL" id="CP036170">
    <property type="protein sequence ID" value="QBF74184.1"/>
    <property type="molecule type" value="Genomic_DNA"/>
</dbReference>
<dbReference type="Proteomes" id="UP000289664">
    <property type="component" value="Chromosome"/>
</dbReference>
<gene>
    <name evidence="2" type="primary">iphP</name>
    <name evidence="2" type="ORF">HDCHBGLK_01580</name>
</gene>
<sequence length="269" mass="30553">MNPIQRIPLEGLFNTRDLGGIETMDGYRVRPRRLIRSGQLYHMTENDKKVLSDEYGLKSIVDFRTLDEQAEKPDPHIEGATHISNPILQTMTAGITHDEASEKMTLEEATLAMKENGVDPSFYMQKLYEDIITSDYSLKQYAQFFRILAGQEEGATLWHCSAGKDRVGMGTAMLLYTLDVDMDTIIDDYMMTAAFLKDEVELILKRLSAAITDPGQIESLRICMGVKKNYIKRVFQIMEETSGSIRQFLKDRIGLSESLADTLKALYLE</sequence>
<keyword evidence="3" id="KW-1185">Reference proteome</keyword>
<dbReference type="SUPFAM" id="SSF52799">
    <property type="entry name" value="(Phosphotyrosine protein) phosphatases II"/>
    <property type="match status" value="1"/>
</dbReference>
<dbReference type="KEGG" id="csci:HDCHBGLK_01580"/>
<organism evidence="2 3">
    <name type="scientific">Clostridium scindens (strain ATCC 35704 / DSM 5676 / VPI 13733 / 19)</name>
    <dbReference type="NCBI Taxonomy" id="411468"/>
    <lineage>
        <taxon>Bacteria</taxon>
        <taxon>Bacillati</taxon>
        <taxon>Bacillota</taxon>
        <taxon>Clostridia</taxon>
        <taxon>Lachnospirales</taxon>
        <taxon>Lachnospiraceae</taxon>
    </lineage>
</organism>